<sequence>MNDNNVLVSNRFDQHDEAEYRLMRMLNQAMVELCRVYQQLDQRDNRLVDTAVAIGDDQEHNIAYSLAPKMQCCSGHVWIDVSLDVSYSDGANKTYLCWLTPKQTTWIACYLLEQFDDQTLLTAMARLALGVAANLESSASEIRQLISDGKLLQQGDVIQNRVLDMGSIAMEQDHSKTLRLHHLVREEIQ</sequence>
<dbReference type="EMBL" id="PFMC01000064">
    <property type="protein sequence ID" value="PIY94386.1"/>
    <property type="molecule type" value="Genomic_DNA"/>
</dbReference>
<organism evidence="1 2">
    <name type="scientific">Candidatus Komeilibacteria bacterium CG_4_10_14_0_8_um_filter_37_78</name>
    <dbReference type="NCBI Taxonomy" id="1974471"/>
    <lineage>
        <taxon>Bacteria</taxon>
        <taxon>Candidatus Komeiliibacteriota</taxon>
    </lineage>
</organism>
<evidence type="ECO:0000313" key="2">
    <source>
        <dbReference type="Proteomes" id="UP000228689"/>
    </source>
</evidence>
<dbReference type="AlphaFoldDB" id="A0A2M7RDJ0"/>
<comment type="caution">
    <text evidence="1">The sequence shown here is derived from an EMBL/GenBank/DDBJ whole genome shotgun (WGS) entry which is preliminary data.</text>
</comment>
<name>A0A2M7RDJ0_9BACT</name>
<evidence type="ECO:0000313" key="1">
    <source>
        <dbReference type="EMBL" id="PIY94386.1"/>
    </source>
</evidence>
<reference evidence="2" key="1">
    <citation type="submission" date="2017-09" db="EMBL/GenBank/DDBJ databases">
        <title>Depth-based differentiation of microbial function through sediment-hosted aquifers and enrichment of novel symbionts in the deep terrestrial subsurface.</title>
        <authorList>
            <person name="Probst A.J."/>
            <person name="Ladd B."/>
            <person name="Jarett J.K."/>
            <person name="Geller-Mcgrath D.E."/>
            <person name="Sieber C.M.K."/>
            <person name="Emerson J.B."/>
            <person name="Anantharaman K."/>
            <person name="Thomas B.C."/>
            <person name="Malmstrom R."/>
            <person name="Stieglmeier M."/>
            <person name="Klingl A."/>
            <person name="Woyke T."/>
            <person name="Ryan C.M."/>
            <person name="Banfield J.F."/>
        </authorList>
    </citation>
    <scope>NUCLEOTIDE SEQUENCE [LARGE SCALE GENOMIC DNA]</scope>
</reference>
<gene>
    <name evidence="1" type="ORF">COY67_02565</name>
</gene>
<proteinExistence type="predicted"/>
<accession>A0A2M7RDJ0</accession>
<protein>
    <submittedName>
        <fullName evidence="1">Uncharacterized protein</fullName>
    </submittedName>
</protein>
<dbReference type="Proteomes" id="UP000228689">
    <property type="component" value="Unassembled WGS sequence"/>
</dbReference>